<evidence type="ECO:0000313" key="3">
    <source>
        <dbReference type="EMBL" id="BDU72778.1"/>
    </source>
</evidence>
<organism evidence="3 4">
    <name type="scientific">Mesoterricola silvestris</name>
    <dbReference type="NCBI Taxonomy" id="2927979"/>
    <lineage>
        <taxon>Bacteria</taxon>
        <taxon>Pseudomonadati</taxon>
        <taxon>Acidobacteriota</taxon>
        <taxon>Holophagae</taxon>
        <taxon>Holophagales</taxon>
        <taxon>Holophagaceae</taxon>
        <taxon>Mesoterricola</taxon>
    </lineage>
</organism>
<keyword evidence="2" id="KW-0732">Signal</keyword>
<reference evidence="4" key="1">
    <citation type="journal article" date="2023" name="Int. J. Syst. Evol. Microbiol.">
        <title>Mesoterricola silvestris gen. nov., sp. nov., Mesoterricola sediminis sp. nov., Geothrix oryzae sp. nov., Geothrix edaphica sp. nov., Geothrix rubra sp. nov., and Geothrix limicola sp. nov., six novel members of Acidobacteriota isolated from soils.</title>
        <authorList>
            <person name="Itoh H."/>
            <person name="Sugisawa Y."/>
            <person name="Mise K."/>
            <person name="Xu Z."/>
            <person name="Kuniyasu M."/>
            <person name="Ushijima N."/>
            <person name="Kawano K."/>
            <person name="Kobayashi E."/>
            <person name="Shiratori Y."/>
            <person name="Masuda Y."/>
            <person name="Senoo K."/>
        </authorList>
    </citation>
    <scope>NUCLEOTIDE SEQUENCE [LARGE SCALE GENOMIC DNA]</scope>
    <source>
        <strain evidence="4">W79</strain>
    </source>
</reference>
<evidence type="ECO:0008006" key="5">
    <source>
        <dbReference type="Google" id="ProtNLM"/>
    </source>
</evidence>
<dbReference type="Proteomes" id="UP001238179">
    <property type="component" value="Chromosome"/>
</dbReference>
<sequence>MRLNALPLTLLLGLSPFAAQAQVHIGIQIGLPVAPRLEVISPGVSVVAGFDEEVFFNNGWYWCRRDDGWYRARSPRARFEWVEARRVPRYIVEVPRGHYRNWRRGDDRGVWMPPGQRKQMERREERREDRREERRQDRREDRREERRDDHREHHH</sequence>
<gene>
    <name evidence="3" type="ORF">METEAL_19520</name>
</gene>
<dbReference type="EMBL" id="AP027080">
    <property type="protein sequence ID" value="BDU72778.1"/>
    <property type="molecule type" value="Genomic_DNA"/>
</dbReference>
<evidence type="ECO:0000256" key="2">
    <source>
        <dbReference type="SAM" id="SignalP"/>
    </source>
</evidence>
<dbReference type="RefSeq" id="WP_316415690.1">
    <property type="nucleotide sequence ID" value="NZ_AP027080.1"/>
</dbReference>
<feature type="compositionally biased region" description="Basic and acidic residues" evidence="1">
    <location>
        <begin position="118"/>
        <end position="155"/>
    </location>
</feature>
<dbReference type="KEGG" id="msil:METEAL_19520"/>
<name>A0AA48GYN2_9BACT</name>
<proteinExistence type="predicted"/>
<evidence type="ECO:0000313" key="4">
    <source>
        <dbReference type="Proteomes" id="UP001238179"/>
    </source>
</evidence>
<protein>
    <recommendedName>
        <fullName evidence="5">YXWGXW repeat-containing protein</fullName>
    </recommendedName>
</protein>
<dbReference type="AlphaFoldDB" id="A0AA48GYN2"/>
<keyword evidence="4" id="KW-1185">Reference proteome</keyword>
<feature type="chain" id="PRO_5041347267" description="YXWGXW repeat-containing protein" evidence="2">
    <location>
        <begin position="22"/>
        <end position="155"/>
    </location>
</feature>
<feature type="region of interest" description="Disordered" evidence="1">
    <location>
        <begin position="110"/>
        <end position="155"/>
    </location>
</feature>
<accession>A0AA48GYN2</accession>
<evidence type="ECO:0000256" key="1">
    <source>
        <dbReference type="SAM" id="MobiDB-lite"/>
    </source>
</evidence>
<feature type="signal peptide" evidence="2">
    <location>
        <begin position="1"/>
        <end position="21"/>
    </location>
</feature>